<evidence type="ECO:0000256" key="8">
    <source>
        <dbReference type="ARBA" id="ARBA00023136"/>
    </source>
</evidence>
<comment type="similarity">
    <text evidence="2 13">Belongs to the G-protein coupled receptor T2R family.</text>
</comment>
<keyword evidence="9 15" id="KW-0675">Receptor</keyword>
<feature type="transmembrane region" description="Helical" evidence="14">
    <location>
        <begin position="132"/>
        <end position="156"/>
    </location>
</feature>
<dbReference type="PANTHER" id="PTHR11394">
    <property type="entry name" value="TASTE RECEPTOR TYPE 2"/>
    <property type="match status" value="1"/>
</dbReference>
<dbReference type="GeneTree" id="ENSGT01150000286961"/>
<keyword evidence="4" id="KW-0716">Sensory transduction</keyword>
<dbReference type="Reactome" id="R-SSC-9717207">
    <property type="pathway name" value="Sensory perception of sweet, bitter, and umami (glutamate) taste"/>
</dbReference>
<feature type="transmembrane region" description="Helical" evidence="14">
    <location>
        <begin position="7"/>
        <end position="25"/>
    </location>
</feature>
<dbReference type="GO" id="GO:0016020">
    <property type="term" value="C:membrane"/>
    <property type="evidence" value="ECO:0000318"/>
    <property type="project" value="GO_Central"/>
</dbReference>
<dbReference type="GO" id="GO:0033038">
    <property type="term" value="F:bitter taste receptor activity"/>
    <property type="evidence" value="ECO:0000318"/>
    <property type="project" value="GO_Central"/>
</dbReference>
<dbReference type="EMBL" id="DQIR01091183">
    <property type="protein sequence ID" value="HDA46659.1"/>
    <property type="molecule type" value="Transcribed_RNA"/>
</dbReference>
<dbReference type="Reactome" id="R-SSC-418594">
    <property type="pathway name" value="G alpha (i) signalling events"/>
</dbReference>
<keyword evidence="10" id="KW-0807">Transducer</keyword>
<keyword evidence="5 14" id="KW-0812">Transmembrane</keyword>
<feature type="transmembrane region" description="Helical" evidence="14">
    <location>
        <begin position="183"/>
        <end position="203"/>
    </location>
</feature>
<dbReference type="EMBL" id="DQIR01020570">
    <property type="protein sequence ID" value="HCZ76045.1"/>
    <property type="molecule type" value="Transcribed_RNA"/>
</dbReference>
<evidence type="ECO:0000256" key="5">
    <source>
        <dbReference type="ARBA" id="ARBA00022692"/>
    </source>
</evidence>
<evidence type="ECO:0000313" key="16">
    <source>
        <dbReference type="Ensembl" id="ENSSSCP00000077326.1"/>
    </source>
</evidence>
<dbReference type="GO" id="GO:0001580">
    <property type="term" value="P:detection of chemical stimulus involved in sensory perception of bitter taste"/>
    <property type="evidence" value="ECO:0000318"/>
    <property type="project" value="GO_Central"/>
</dbReference>
<keyword evidence="6 14" id="KW-1133">Transmembrane helix</keyword>
<evidence type="ECO:0000256" key="3">
    <source>
        <dbReference type="ARBA" id="ARBA00022480"/>
    </source>
</evidence>
<comment type="function">
    <text evidence="11">Gustducin-coupled receptor implicated in the perception of bitter compounds in the oral cavity and the gastrointestinal tract. Signals through PLCB2 and the calcium-regulated cation channel TRPM5.</text>
</comment>
<dbReference type="Reactome" id="R-SSC-420499">
    <property type="pathway name" value="Class C/3 (Metabotropic glutamate/pheromone receptors)"/>
</dbReference>
<reference evidence="16" key="3">
    <citation type="submission" date="2025-05" db="UniProtKB">
        <authorList>
            <consortium name="Ensembl"/>
        </authorList>
    </citation>
    <scope>IDENTIFICATION</scope>
</reference>
<evidence type="ECO:0000256" key="14">
    <source>
        <dbReference type="SAM" id="Phobius"/>
    </source>
</evidence>
<keyword evidence="7" id="KW-0297">G-protein coupled receptor</keyword>
<dbReference type="SUPFAM" id="SSF81321">
    <property type="entry name" value="Family A G protein-coupled receptor-like"/>
    <property type="match status" value="1"/>
</dbReference>
<dbReference type="Proteomes" id="UP000008227">
    <property type="component" value="Chromosome 18"/>
</dbReference>
<feature type="transmembrane region" description="Helical" evidence="14">
    <location>
        <begin position="45"/>
        <end position="63"/>
    </location>
</feature>
<evidence type="ECO:0000256" key="7">
    <source>
        <dbReference type="ARBA" id="ARBA00023040"/>
    </source>
</evidence>
<evidence type="ECO:0000313" key="15">
    <source>
        <dbReference type="EMBL" id="HDA46659.1"/>
    </source>
</evidence>
<evidence type="ECO:0000256" key="10">
    <source>
        <dbReference type="ARBA" id="ARBA00023224"/>
    </source>
</evidence>
<evidence type="ECO:0000313" key="17">
    <source>
        <dbReference type="Proteomes" id="UP000008227"/>
    </source>
</evidence>
<evidence type="ECO:0000256" key="4">
    <source>
        <dbReference type="ARBA" id="ARBA00022606"/>
    </source>
</evidence>
<keyword evidence="3" id="KW-0919">Taste</keyword>
<accession>A0A480JCU5</accession>
<reference evidence="15" key="1">
    <citation type="journal article" date="2019" name="PeerJ">
        <title>Genes of the pig, Sus scrofa, reconstructed with EvidentialGene.</title>
        <authorList>
            <person name="Gilbert D.G."/>
        </authorList>
    </citation>
    <scope>NUCLEOTIDE SEQUENCE</scope>
</reference>
<evidence type="ECO:0000256" key="11">
    <source>
        <dbReference type="ARBA" id="ARBA00025304"/>
    </source>
</evidence>
<name>A0A480JCU5_PIG</name>
<protein>
    <recommendedName>
        <fullName evidence="12">Taste receptor type 2 member 40</fullName>
    </recommendedName>
</protein>
<keyword evidence="17" id="KW-1185">Reference proteome</keyword>
<sequence length="256" mass="29112">MLSFSRLLLQLWIMLENTYIILFWVTYNRKTMYTLFKTVTMFLNYANLWLAAWLSIFYCLRIANFTHPLIAAMKGIMPVLLPWLLRLSLFSFCSSFPFSTDIVNVHVKNSIPSPSSNSTEKLYFSGTNVVNLILTLYLGIFIPLSMFILAATLLMVSLKRHPQWMESNATGFRGPSMEAHMRAIKAISCFLSFYTFSTVALFLSMCSIFNANSSWNILCEIITAACLAGHSVLLILGNPGLKGAWTRSQHQVHLYL</sequence>
<dbReference type="FunFam" id="1.20.1070.10:FF:000055">
    <property type="entry name" value="Taste receptor type 2"/>
    <property type="match status" value="1"/>
</dbReference>
<dbReference type="InterPro" id="IPR007960">
    <property type="entry name" value="TAS2R"/>
</dbReference>
<dbReference type="GO" id="GO:0004930">
    <property type="term" value="F:G protein-coupled receptor activity"/>
    <property type="evidence" value="ECO:0007669"/>
    <property type="project" value="UniProtKB-KW"/>
</dbReference>
<comment type="subcellular location">
    <subcellularLocation>
        <location evidence="1">Membrane</location>
        <topology evidence="1">Multi-pass membrane protein</topology>
    </subcellularLocation>
</comment>
<evidence type="ECO:0000256" key="2">
    <source>
        <dbReference type="ARBA" id="ARBA00007376"/>
    </source>
</evidence>
<gene>
    <name evidence="16" type="primary">TAS2R40</name>
</gene>
<evidence type="ECO:0000256" key="6">
    <source>
        <dbReference type="ARBA" id="ARBA00022989"/>
    </source>
</evidence>
<evidence type="ECO:0000256" key="12">
    <source>
        <dbReference type="ARBA" id="ARBA00044110"/>
    </source>
</evidence>
<dbReference type="PANTHER" id="PTHR11394:SF47">
    <property type="entry name" value="TASTE RECEPTOR TYPE 2 MEMBER 40"/>
    <property type="match status" value="1"/>
</dbReference>
<reference evidence="16" key="2">
    <citation type="journal article" date="2020" name="Gigascience">
        <title>An improved pig reference genome sequence to enable pig genetics and genomics research.</title>
        <authorList>
            <person name="Warr A."/>
            <person name="Affara N."/>
            <person name="Aken B."/>
            <person name="Beiki H."/>
            <person name="Bickhart D.M."/>
            <person name="Billis K."/>
            <person name="Chow W."/>
            <person name="Eory L."/>
            <person name="Finlayson H.A."/>
            <person name="Flicek P."/>
            <person name="Giron C.G."/>
            <person name="Griffin D.K."/>
            <person name="Hall R."/>
            <person name="Hannum G."/>
            <person name="Hourlier T."/>
            <person name="Howe K."/>
            <person name="Hume D.A."/>
            <person name="Izuogu O."/>
            <person name="Kim K."/>
            <person name="Koren S."/>
            <person name="Liu H."/>
            <person name="Manchanda N."/>
            <person name="Martin F.J."/>
            <person name="Nonneman D.J."/>
            <person name="O'Connor R.E."/>
            <person name="Phillippy A.M."/>
            <person name="Rohrer G.A."/>
            <person name="Rosen B.D."/>
            <person name="Rund L.A."/>
            <person name="Sargent C.A."/>
            <person name="Schook L.B."/>
            <person name="Schroeder S.G."/>
            <person name="Schwartz A.S."/>
            <person name="Skinner B.M."/>
            <person name="Talbot R."/>
            <person name="Tseng E."/>
            <person name="Tuggle C.K."/>
            <person name="Watson M."/>
            <person name="Smith T.P.L."/>
            <person name="Archibald A.L."/>
        </authorList>
    </citation>
    <scope>NUCLEOTIDE SEQUENCE [LARGE SCALE GENOMIC DNA]</scope>
    <source>
        <strain evidence="16">Duroc</strain>
    </source>
</reference>
<proteinExistence type="inferred from homology"/>
<dbReference type="Ensembl" id="ENSSSCT00000017930.5">
    <property type="protein sequence ID" value="ENSSSCP00000077326.1"/>
    <property type="gene ID" value="ENSSSCG00000016467.5"/>
</dbReference>
<dbReference type="Pfam" id="PF05296">
    <property type="entry name" value="TAS2R"/>
    <property type="match status" value="1"/>
</dbReference>
<evidence type="ECO:0000256" key="1">
    <source>
        <dbReference type="ARBA" id="ARBA00004141"/>
    </source>
</evidence>
<evidence type="ECO:0000256" key="9">
    <source>
        <dbReference type="ARBA" id="ARBA00023170"/>
    </source>
</evidence>
<feature type="transmembrane region" description="Helical" evidence="14">
    <location>
        <begin position="215"/>
        <end position="237"/>
    </location>
</feature>
<organism evidence="15">
    <name type="scientific">Sus scrofa</name>
    <name type="common">Pig</name>
    <dbReference type="NCBI Taxonomy" id="9823"/>
    <lineage>
        <taxon>Eukaryota</taxon>
        <taxon>Metazoa</taxon>
        <taxon>Chordata</taxon>
        <taxon>Craniata</taxon>
        <taxon>Vertebrata</taxon>
        <taxon>Euteleostomi</taxon>
        <taxon>Mammalia</taxon>
        <taxon>Eutheria</taxon>
        <taxon>Laurasiatheria</taxon>
        <taxon>Artiodactyla</taxon>
        <taxon>Suina</taxon>
        <taxon>Suidae</taxon>
        <taxon>Sus</taxon>
    </lineage>
</organism>
<keyword evidence="8 14" id="KW-0472">Membrane</keyword>
<evidence type="ECO:0000256" key="13">
    <source>
        <dbReference type="RuleBase" id="RU004423"/>
    </source>
</evidence>
<feature type="transmembrane region" description="Helical" evidence="14">
    <location>
        <begin position="75"/>
        <end position="98"/>
    </location>
</feature>
<dbReference type="AlphaFoldDB" id="A0A480JCU5"/>